<keyword evidence="2" id="KW-1185">Reference proteome</keyword>
<protein>
    <submittedName>
        <fullName evidence="1">Pyridoxamine 5'-phosphate oxidase family protein</fullName>
    </submittedName>
</protein>
<dbReference type="PANTHER" id="PTHR34071:SF2">
    <property type="entry name" value="FLAVIN-NUCLEOTIDE-BINDING PROTEIN"/>
    <property type="match status" value="1"/>
</dbReference>
<sequence>MRKGVTEDREVVEAILEKAEVLWLALVDGDGPYSVPVSFAEEGGVVFIHSGKRGRKAEALKSGGPVAFSCAVDVRMREGGDDACDQGYHFRSVMGRGVPRLAEGEEKMRGLDLITVKYLGRQLPYVDKVLPITDVWAIDVDTLTARIKE</sequence>
<dbReference type="PANTHER" id="PTHR34071">
    <property type="entry name" value="5-NITROIMIDAZOLE ANTIBIOTICS RESISTANCE PROTEIN, NIMA-FAMILY-RELATED PROTEIN-RELATED"/>
    <property type="match status" value="1"/>
</dbReference>
<dbReference type="Proteomes" id="UP000428328">
    <property type="component" value="Chromosome"/>
</dbReference>
<evidence type="ECO:0000313" key="2">
    <source>
        <dbReference type="Proteomes" id="UP000428328"/>
    </source>
</evidence>
<dbReference type="InterPro" id="IPR012349">
    <property type="entry name" value="Split_barrel_FMN-bd"/>
</dbReference>
<evidence type="ECO:0000313" key="1">
    <source>
        <dbReference type="EMBL" id="QGY40175.1"/>
    </source>
</evidence>
<gene>
    <name evidence="1" type="ORF">GM415_08550</name>
</gene>
<dbReference type="EMBL" id="CP046400">
    <property type="protein sequence ID" value="QGY40175.1"/>
    <property type="molecule type" value="Genomic_DNA"/>
</dbReference>
<dbReference type="SUPFAM" id="SSF50475">
    <property type="entry name" value="FMN-binding split barrel"/>
    <property type="match status" value="1"/>
</dbReference>
<accession>A0A6I6JBM4</accession>
<dbReference type="KEGG" id="psel:GM415_08550"/>
<organism evidence="1 2">
    <name type="scientific">Pseudodesulfovibrio cashew</name>
    <dbReference type="NCBI Taxonomy" id="2678688"/>
    <lineage>
        <taxon>Bacteria</taxon>
        <taxon>Pseudomonadati</taxon>
        <taxon>Thermodesulfobacteriota</taxon>
        <taxon>Desulfovibrionia</taxon>
        <taxon>Desulfovibrionales</taxon>
        <taxon>Desulfovibrionaceae</taxon>
    </lineage>
</organism>
<name>A0A6I6JBM4_9BACT</name>
<dbReference type="Gene3D" id="2.30.110.10">
    <property type="entry name" value="Electron Transport, Fmn-binding Protein, Chain A"/>
    <property type="match status" value="1"/>
</dbReference>
<dbReference type="InterPro" id="IPR024747">
    <property type="entry name" value="Pyridox_Oxase-rel"/>
</dbReference>
<proteinExistence type="predicted"/>
<dbReference type="AlphaFoldDB" id="A0A6I6JBM4"/>
<reference evidence="1 2" key="1">
    <citation type="submission" date="2019-11" db="EMBL/GenBank/DDBJ databases">
        <authorList>
            <person name="Zheng R.K."/>
            <person name="Sun C.M."/>
        </authorList>
    </citation>
    <scope>NUCLEOTIDE SEQUENCE [LARGE SCALE GENOMIC DNA]</scope>
    <source>
        <strain evidence="1 2">SRB007</strain>
    </source>
</reference>
<dbReference type="Pfam" id="PF12900">
    <property type="entry name" value="Pyridox_ox_2"/>
    <property type="match status" value="1"/>
</dbReference>
<dbReference type="RefSeq" id="WP_158947398.1">
    <property type="nucleotide sequence ID" value="NZ_CP046400.1"/>
</dbReference>